<organism evidence="2 3">
    <name type="scientific">Dyadobacter psychrophilus</name>
    <dbReference type="NCBI Taxonomy" id="651661"/>
    <lineage>
        <taxon>Bacteria</taxon>
        <taxon>Pseudomonadati</taxon>
        <taxon>Bacteroidota</taxon>
        <taxon>Cytophagia</taxon>
        <taxon>Cytophagales</taxon>
        <taxon>Spirosomataceae</taxon>
        <taxon>Dyadobacter</taxon>
    </lineage>
</organism>
<protein>
    <submittedName>
        <fullName evidence="2">Uncharacterized protein</fullName>
    </submittedName>
</protein>
<keyword evidence="1" id="KW-1133">Transmembrane helix</keyword>
<accession>A0A1T5DFD9</accession>
<dbReference type="AlphaFoldDB" id="A0A1T5DFD9"/>
<evidence type="ECO:0000313" key="3">
    <source>
        <dbReference type="Proteomes" id="UP000190897"/>
    </source>
</evidence>
<sequence>MERCQTLFFKVIFWWSFVLYFPRYNMYYSFIINGLDTSRYKKGTNWQFMSKKFPICCLSFLDLHILNKYS</sequence>
<reference evidence="3" key="1">
    <citation type="submission" date="2017-02" db="EMBL/GenBank/DDBJ databases">
        <authorList>
            <person name="Varghese N."/>
            <person name="Submissions S."/>
        </authorList>
    </citation>
    <scope>NUCLEOTIDE SEQUENCE [LARGE SCALE GENOMIC DNA]</scope>
    <source>
        <strain evidence="3">DSM 22270</strain>
    </source>
</reference>
<gene>
    <name evidence="2" type="ORF">SAMN05660293_01582</name>
</gene>
<keyword evidence="3" id="KW-1185">Reference proteome</keyword>
<keyword evidence="1" id="KW-0472">Membrane</keyword>
<feature type="transmembrane region" description="Helical" evidence="1">
    <location>
        <begin position="12"/>
        <end position="32"/>
    </location>
</feature>
<keyword evidence="1" id="KW-0812">Transmembrane</keyword>
<proteinExistence type="predicted"/>
<evidence type="ECO:0000256" key="1">
    <source>
        <dbReference type="SAM" id="Phobius"/>
    </source>
</evidence>
<evidence type="ECO:0000313" key="2">
    <source>
        <dbReference type="EMBL" id="SKB70424.1"/>
    </source>
</evidence>
<name>A0A1T5DFD9_9BACT</name>
<dbReference type="Proteomes" id="UP000190897">
    <property type="component" value="Unassembled WGS sequence"/>
</dbReference>
<dbReference type="EMBL" id="FUZA01000002">
    <property type="protein sequence ID" value="SKB70424.1"/>
    <property type="molecule type" value="Genomic_DNA"/>
</dbReference>
<dbReference type="STRING" id="651661.SAMN05660293_01582"/>